<dbReference type="AlphaFoldDB" id="A0A1W1BLC9"/>
<sequence>MKRIVLPMMLLASASLLSATTNKEIKQEAKHALMKMGGALKSHMKANMKAGGPVQAAGFCLKEASKIAKKVNESYPKGVSVKRVSLKYRNPADKPTADEAKELEQIQRDVDAHKTIPKMIVKEVAKNSYKVYKPIFIKKGVCLTCHGDAQTRDPEAYKLIKAKYPHDKAIGYKKGDFRGAFVITIVK</sequence>
<organism evidence="2">
    <name type="scientific">hydrothermal vent metagenome</name>
    <dbReference type="NCBI Taxonomy" id="652676"/>
    <lineage>
        <taxon>unclassified sequences</taxon>
        <taxon>metagenomes</taxon>
        <taxon>ecological metagenomes</taxon>
    </lineage>
</organism>
<dbReference type="InterPro" id="IPR021796">
    <property type="entry name" value="Tll0287-like_dom"/>
</dbReference>
<proteinExistence type="predicted"/>
<evidence type="ECO:0000313" key="2">
    <source>
        <dbReference type="EMBL" id="SFV54370.1"/>
    </source>
</evidence>
<dbReference type="Pfam" id="PF11845">
    <property type="entry name" value="Tll0287-like"/>
    <property type="match status" value="1"/>
</dbReference>
<feature type="domain" description="Tll0287-like" evidence="1">
    <location>
        <begin position="21"/>
        <end position="185"/>
    </location>
</feature>
<dbReference type="EMBL" id="FPHK01000011">
    <property type="protein sequence ID" value="SFV54370.1"/>
    <property type="molecule type" value="Genomic_DNA"/>
</dbReference>
<evidence type="ECO:0000259" key="1">
    <source>
        <dbReference type="Pfam" id="PF11845"/>
    </source>
</evidence>
<gene>
    <name evidence="2" type="ORF">MNB_SM-6-730</name>
</gene>
<name>A0A1W1BLC9_9ZZZZ</name>
<reference evidence="2" key="1">
    <citation type="submission" date="2016-10" db="EMBL/GenBank/DDBJ databases">
        <authorList>
            <person name="de Groot N.N."/>
        </authorList>
    </citation>
    <scope>NUCLEOTIDE SEQUENCE</scope>
</reference>
<accession>A0A1W1BLC9</accession>
<protein>
    <submittedName>
        <fullName evidence="2">Cytochrome c family protein</fullName>
    </submittedName>
</protein>